<dbReference type="Proteomes" id="UP000798951">
    <property type="component" value="Unassembled WGS sequence"/>
</dbReference>
<evidence type="ECO:0000256" key="1">
    <source>
        <dbReference type="SAM" id="MobiDB-lite"/>
    </source>
</evidence>
<sequence length="434" mass="43878">MSDDSGENGGVLPIILGVGGIPSTAQQQAVAQLGATQQRVKADTEALIGLGAGTDSDYAVTEERFEGIPAQQLYSSVHGEGGMDVTGLATMRTVWKSATTDLGSVSIGMQSRVLALLNEGALTGQAGDAAAAAATRLGQVANQISQVFSAVTGRAEQLYYTAEAVRKAVQQPPTPMVVIDPDDPVQSLIPGIANPETVTVDREAENRVKAENVAAMNTIYKPGYPPAGSGVPAYTFVPAALAGDGGGQGNSTGPGNTNLPTGTGDPSTGTPEEEQTTTPATEDGTPADTGDQVDAGDSSDAASDQSSAGSDGDVSTDPSQTTPAGTTPTTVSPGSIPSGGTTSPFGSGSPGSTPGGGRPPRWRRARGFDSQATLTRWGRIGGRRRFNGATGDVTDDGTDGCRSGPATRRTRRRTYCPGVSEAGAAGLARGHHHL</sequence>
<organism evidence="2 3">
    <name type="scientific">Nocardia caishijiensis</name>
    <dbReference type="NCBI Taxonomy" id="184756"/>
    <lineage>
        <taxon>Bacteria</taxon>
        <taxon>Bacillati</taxon>
        <taxon>Actinomycetota</taxon>
        <taxon>Actinomycetes</taxon>
        <taxon>Mycobacteriales</taxon>
        <taxon>Nocardiaceae</taxon>
        <taxon>Nocardia</taxon>
    </lineage>
</organism>
<dbReference type="EMBL" id="VMSD01000017">
    <property type="protein sequence ID" value="KAF0835773.1"/>
    <property type="molecule type" value="Genomic_DNA"/>
</dbReference>
<feature type="compositionally biased region" description="Low complexity" evidence="1">
    <location>
        <begin position="253"/>
        <end position="282"/>
    </location>
</feature>
<comment type="caution">
    <text evidence="2">The sequence shown here is derived from an EMBL/GenBank/DDBJ whole genome shotgun (WGS) entry which is preliminary data.</text>
</comment>
<accession>A0ABQ6YF54</accession>
<evidence type="ECO:0000313" key="3">
    <source>
        <dbReference type="Proteomes" id="UP000798951"/>
    </source>
</evidence>
<keyword evidence="3" id="KW-1185">Reference proteome</keyword>
<dbReference type="Gene3D" id="1.20.1260.20">
    <property type="entry name" value="PPE superfamily"/>
    <property type="match status" value="1"/>
</dbReference>
<proteinExistence type="predicted"/>
<evidence type="ECO:0008006" key="4">
    <source>
        <dbReference type="Google" id="ProtNLM"/>
    </source>
</evidence>
<reference evidence="2 3" key="1">
    <citation type="submission" date="2019-07" db="EMBL/GenBank/DDBJ databases">
        <title>Genomic Encyclopedia of Type Strains, Phase IV (KMG-IV): sequencing the most valuable type-strain genomes for metagenomic binning, comparative biology and taxonomic classification.</title>
        <authorList>
            <person name="Goeker M."/>
        </authorList>
    </citation>
    <scope>NUCLEOTIDE SEQUENCE [LARGE SCALE GENOMIC DNA]</scope>
    <source>
        <strain evidence="2 3">DSM 44831</strain>
    </source>
</reference>
<evidence type="ECO:0000313" key="2">
    <source>
        <dbReference type="EMBL" id="KAF0835773.1"/>
    </source>
</evidence>
<feature type="compositionally biased region" description="Low complexity" evidence="1">
    <location>
        <begin position="290"/>
        <end position="352"/>
    </location>
</feature>
<name>A0ABQ6YF54_9NOCA</name>
<gene>
    <name evidence="2" type="ORF">FNL39_11719</name>
</gene>
<dbReference type="InterPro" id="IPR038332">
    <property type="entry name" value="PPE_sf"/>
</dbReference>
<protein>
    <recommendedName>
        <fullName evidence="4">PPE family protein</fullName>
    </recommendedName>
</protein>
<dbReference type="RefSeq" id="WP_067985529.1">
    <property type="nucleotide sequence ID" value="NZ_VMSD01000017.1"/>
</dbReference>
<feature type="region of interest" description="Disordered" evidence="1">
    <location>
        <begin position="245"/>
        <end position="412"/>
    </location>
</feature>